<organism evidence="1 2">
    <name type="scientific">Nelumbo nucifera</name>
    <name type="common">Sacred lotus</name>
    <dbReference type="NCBI Taxonomy" id="4432"/>
    <lineage>
        <taxon>Eukaryota</taxon>
        <taxon>Viridiplantae</taxon>
        <taxon>Streptophyta</taxon>
        <taxon>Embryophyta</taxon>
        <taxon>Tracheophyta</taxon>
        <taxon>Spermatophyta</taxon>
        <taxon>Magnoliopsida</taxon>
        <taxon>Proteales</taxon>
        <taxon>Nelumbonaceae</taxon>
        <taxon>Nelumbo</taxon>
    </lineage>
</organism>
<dbReference type="EMBL" id="DUZY01000002">
    <property type="protein sequence ID" value="DAD29061.1"/>
    <property type="molecule type" value="Genomic_DNA"/>
</dbReference>
<name>A0A822YC18_NELNU</name>
<protein>
    <submittedName>
        <fullName evidence="1">Uncharacterized protein</fullName>
    </submittedName>
</protein>
<proteinExistence type="predicted"/>
<reference evidence="1 2" key="1">
    <citation type="journal article" date="2020" name="Mol. Biol. Evol.">
        <title>Distinct Expression and Methylation Patterns for Genes with Different Fates following a Single Whole-Genome Duplication in Flowering Plants.</title>
        <authorList>
            <person name="Shi T."/>
            <person name="Rahmani R.S."/>
            <person name="Gugger P.F."/>
            <person name="Wang M."/>
            <person name="Li H."/>
            <person name="Zhang Y."/>
            <person name="Li Z."/>
            <person name="Wang Q."/>
            <person name="Van de Peer Y."/>
            <person name="Marchal K."/>
            <person name="Chen J."/>
        </authorList>
    </citation>
    <scope>NUCLEOTIDE SEQUENCE [LARGE SCALE GENOMIC DNA]</scope>
    <source>
        <tissue evidence="1">Leaf</tissue>
    </source>
</reference>
<sequence>MLNKVHWRNIFPILIGFSFDDLDRNWYIIANSHSPMPKFISLRKPSRPTLH</sequence>
<keyword evidence="2" id="KW-1185">Reference proteome</keyword>
<accession>A0A822YC18</accession>
<evidence type="ECO:0000313" key="2">
    <source>
        <dbReference type="Proteomes" id="UP000607653"/>
    </source>
</evidence>
<gene>
    <name evidence="1" type="ORF">HUJ06_030529</name>
</gene>
<dbReference type="AlphaFoldDB" id="A0A822YC18"/>
<comment type="caution">
    <text evidence="1">The sequence shown here is derived from an EMBL/GenBank/DDBJ whole genome shotgun (WGS) entry which is preliminary data.</text>
</comment>
<evidence type="ECO:0000313" key="1">
    <source>
        <dbReference type="EMBL" id="DAD29061.1"/>
    </source>
</evidence>
<dbReference type="Proteomes" id="UP000607653">
    <property type="component" value="Unassembled WGS sequence"/>
</dbReference>